<protein>
    <submittedName>
        <fullName evidence="1">Uncharacterized protein</fullName>
    </submittedName>
</protein>
<proteinExistence type="predicted"/>
<name>A0A1E2RVQ0_9HYPH</name>
<sequence>MLGQVFDLQVGMVVDFEVENLPSAQEGFLPVRLCCVNLGGAKCFHAEAGETVHRADIENRLTGQIDVLEQIHGAEQRGVLRLPRRKTSACGEIAKIDRVKPFLTRKLIFKRFVTHGEPPKKLNLNLTGRAVYYGDEACATATRIDKA</sequence>
<dbReference type="AlphaFoldDB" id="A0A1E2RVQ0"/>
<accession>A0A1E2RVQ0</accession>
<reference evidence="1 2" key="1">
    <citation type="submission" date="2016-07" db="EMBL/GenBank/DDBJ databases">
        <title>Draft genome sequence of Methyloligella halotolerans C2T (VKM B-2706T=CCUG 61687T=DSM 25045T), a halotolerant polyhydroxybutyrate accumulating methylotroph.</title>
        <authorList>
            <person name="Vasilenko O.V."/>
            <person name="Doronina N.V."/>
            <person name="Poroshina M.N."/>
            <person name="Tarlachkov S.V."/>
            <person name="Trotsenko Y.A."/>
        </authorList>
    </citation>
    <scope>NUCLEOTIDE SEQUENCE [LARGE SCALE GENOMIC DNA]</scope>
    <source>
        <strain evidence="1 2">VKM B-2706</strain>
    </source>
</reference>
<comment type="caution">
    <text evidence="1">The sequence shown here is derived from an EMBL/GenBank/DDBJ whole genome shotgun (WGS) entry which is preliminary data.</text>
</comment>
<dbReference type="RefSeq" id="WP_069095879.1">
    <property type="nucleotide sequence ID" value="NZ_MASI01000008.1"/>
</dbReference>
<gene>
    <name evidence="1" type="ORF">A7A08_02702</name>
</gene>
<organism evidence="1 2">
    <name type="scientific">Methyloligella halotolerans</name>
    <dbReference type="NCBI Taxonomy" id="1177755"/>
    <lineage>
        <taxon>Bacteria</taxon>
        <taxon>Pseudomonadati</taxon>
        <taxon>Pseudomonadota</taxon>
        <taxon>Alphaproteobacteria</taxon>
        <taxon>Hyphomicrobiales</taxon>
        <taxon>Hyphomicrobiaceae</taxon>
        <taxon>Methyloligella</taxon>
    </lineage>
</organism>
<dbReference type="Proteomes" id="UP000095087">
    <property type="component" value="Unassembled WGS sequence"/>
</dbReference>
<keyword evidence="2" id="KW-1185">Reference proteome</keyword>
<evidence type="ECO:0000313" key="1">
    <source>
        <dbReference type="EMBL" id="ODA66304.1"/>
    </source>
</evidence>
<dbReference type="EMBL" id="MASI01000008">
    <property type="protein sequence ID" value="ODA66304.1"/>
    <property type="molecule type" value="Genomic_DNA"/>
</dbReference>
<evidence type="ECO:0000313" key="2">
    <source>
        <dbReference type="Proteomes" id="UP000095087"/>
    </source>
</evidence>